<keyword evidence="2" id="KW-1133">Transmembrane helix</keyword>
<dbReference type="InterPro" id="IPR011044">
    <property type="entry name" value="Quino_amine_DH_bsu"/>
</dbReference>
<organism evidence="3 4">
    <name type="scientific">Streptomyces goshikiensis</name>
    <dbReference type="NCBI Taxonomy" id="1942"/>
    <lineage>
        <taxon>Bacteria</taxon>
        <taxon>Bacillati</taxon>
        <taxon>Actinomycetota</taxon>
        <taxon>Actinomycetes</taxon>
        <taxon>Kitasatosporales</taxon>
        <taxon>Streptomycetaceae</taxon>
        <taxon>Streptomyces</taxon>
    </lineage>
</organism>
<evidence type="ECO:0000313" key="3">
    <source>
        <dbReference type="EMBL" id="WUO48148.1"/>
    </source>
</evidence>
<evidence type="ECO:0000256" key="1">
    <source>
        <dbReference type="SAM" id="MobiDB-lite"/>
    </source>
</evidence>
<keyword evidence="4" id="KW-1185">Reference proteome</keyword>
<feature type="compositionally biased region" description="Pro residues" evidence="1">
    <location>
        <begin position="85"/>
        <end position="95"/>
    </location>
</feature>
<reference evidence="3" key="1">
    <citation type="submission" date="2022-10" db="EMBL/GenBank/DDBJ databases">
        <title>The complete genomes of actinobacterial strains from the NBC collection.</title>
        <authorList>
            <person name="Joergensen T.S."/>
            <person name="Alvarez Arevalo M."/>
            <person name="Sterndorff E.B."/>
            <person name="Faurdal D."/>
            <person name="Vuksanovic O."/>
            <person name="Mourched A.-S."/>
            <person name="Charusanti P."/>
            <person name="Shaw S."/>
            <person name="Blin K."/>
            <person name="Weber T."/>
        </authorList>
    </citation>
    <scope>NUCLEOTIDE SEQUENCE</scope>
    <source>
        <strain evidence="3">NBC_00283</strain>
    </source>
</reference>
<gene>
    <name evidence="3" type="ORF">OHU17_21190</name>
</gene>
<evidence type="ECO:0000256" key="2">
    <source>
        <dbReference type="SAM" id="Phobius"/>
    </source>
</evidence>
<evidence type="ECO:0000313" key="4">
    <source>
        <dbReference type="Proteomes" id="UP001432075"/>
    </source>
</evidence>
<dbReference type="EMBL" id="CP108057">
    <property type="protein sequence ID" value="WUO48148.1"/>
    <property type="molecule type" value="Genomic_DNA"/>
</dbReference>
<name>A0ABZ1RMT5_9ACTN</name>
<feature type="region of interest" description="Disordered" evidence="1">
    <location>
        <begin position="1"/>
        <end position="95"/>
    </location>
</feature>
<accession>A0ABZ1RMT5</accession>
<keyword evidence="2" id="KW-0812">Transmembrane</keyword>
<feature type="region of interest" description="Disordered" evidence="1">
    <location>
        <begin position="129"/>
        <end position="175"/>
    </location>
</feature>
<dbReference type="InterPro" id="IPR015943">
    <property type="entry name" value="WD40/YVTN_repeat-like_dom_sf"/>
</dbReference>
<dbReference type="PANTHER" id="PTHR34512:SF30">
    <property type="entry name" value="OUTER MEMBRANE PROTEIN ASSEMBLY FACTOR BAMB"/>
    <property type="match status" value="1"/>
</dbReference>
<feature type="compositionally biased region" description="Low complexity" evidence="1">
    <location>
        <begin position="31"/>
        <end position="53"/>
    </location>
</feature>
<dbReference type="SUPFAM" id="SSF50969">
    <property type="entry name" value="YVTN repeat-like/Quinoprotein amine dehydrogenase"/>
    <property type="match status" value="1"/>
</dbReference>
<dbReference type="PANTHER" id="PTHR34512">
    <property type="entry name" value="CELL SURFACE PROTEIN"/>
    <property type="match status" value="1"/>
</dbReference>
<keyword evidence="2" id="KW-0472">Membrane</keyword>
<protein>
    <submittedName>
        <fullName evidence="3">PQQ-like beta-propeller repeat protein</fullName>
    </submittedName>
</protein>
<feature type="compositionally biased region" description="Low complexity" evidence="1">
    <location>
        <begin position="136"/>
        <end position="155"/>
    </location>
</feature>
<sequence>MTEPPQPPNQPPTPSGYGHLPGPPAGGGQPQAGPNPYAQQPPAQPGQPQQPGYAYPPAPPGFPPAPPGFPPAPPGFPPAAQGFPAGPPLPGAPGPGPKRNMTALIAAAVAGVLVLGAGSYFAFAGGGSDDPKPPVAQSSAPAGPTPSASASVDTGDGSGNGSGDQEDLNAGRKQGEDKVLWFKTTKIDGPGAGVESAGQWVVGDAVVKSVWKSLVGYSVTDGKEKWKLDFQTEICARAGRTTADGKTVIAVRENDSDTSSCNRMKMIDLKTGKEGWTKEVAKEGAFDISSDIDLSLDGDLVAVNRLIKSSVYKVSTGDRLFADNGGDGCQPGAYALGNGKAIGVATCQDADRTVEVQGADPATGKKSWSYRLPKGFKVKSVYSVDPIVLDLGDEAGKERSIVVLGPDGKPRTTVSGEGSFPVNCGKRDHTLQGCSGSVDSGNLYLATAAADNAKGNEIVAFDLGTGKVKWRTPAGDKRTLLPLQAADGKLIAYREAEEEQGGEVLSIPAAGGEPTVLLRHPSGPAAPIESSFYAPRADYADGRFFISASRLLARGKDEKLLMAFGK</sequence>
<proteinExistence type="predicted"/>
<feature type="compositionally biased region" description="Pro residues" evidence="1">
    <location>
        <begin position="1"/>
        <end position="14"/>
    </location>
</feature>
<dbReference type="Gene3D" id="2.130.10.10">
    <property type="entry name" value="YVTN repeat-like/Quinoprotein amine dehydrogenase"/>
    <property type="match status" value="1"/>
</dbReference>
<dbReference type="Proteomes" id="UP001432075">
    <property type="component" value="Chromosome"/>
</dbReference>
<dbReference type="RefSeq" id="WP_328776396.1">
    <property type="nucleotide sequence ID" value="NZ_CP108057.1"/>
</dbReference>
<feature type="compositionally biased region" description="Pro residues" evidence="1">
    <location>
        <begin position="54"/>
        <end position="77"/>
    </location>
</feature>
<feature type="transmembrane region" description="Helical" evidence="2">
    <location>
        <begin position="103"/>
        <end position="123"/>
    </location>
</feature>